<dbReference type="CDD" id="cd06267">
    <property type="entry name" value="PBP1_LacI_sugar_binding-like"/>
    <property type="match status" value="1"/>
</dbReference>
<dbReference type="GO" id="GO:0003700">
    <property type="term" value="F:DNA-binding transcription factor activity"/>
    <property type="evidence" value="ECO:0007669"/>
    <property type="project" value="TreeGrafter"/>
</dbReference>
<keyword evidence="3" id="KW-0804">Transcription</keyword>
<keyword evidence="2" id="KW-0238">DNA-binding</keyword>
<keyword evidence="6" id="KW-1185">Reference proteome</keyword>
<keyword evidence="1" id="KW-0805">Transcription regulation</keyword>
<proteinExistence type="predicted"/>
<evidence type="ECO:0000313" key="5">
    <source>
        <dbReference type="EMBL" id="SFD47198.1"/>
    </source>
</evidence>
<name>A0A1I1SR45_9CLOT</name>
<dbReference type="PROSITE" id="PS00356">
    <property type="entry name" value="HTH_LACI_1"/>
    <property type="match status" value="1"/>
</dbReference>
<dbReference type="SUPFAM" id="SSF47413">
    <property type="entry name" value="lambda repressor-like DNA-binding domains"/>
    <property type="match status" value="1"/>
</dbReference>
<reference evidence="5 6" key="1">
    <citation type="submission" date="2016-10" db="EMBL/GenBank/DDBJ databases">
        <authorList>
            <person name="de Groot N.N."/>
        </authorList>
    </citation>
    <scope>NUCLEOTIDE SEQUENCE [LARGE SCALE GENOMIC DNA]</scope>
    <source>
        <strain evidence="5 6">DSM 12992</strain>
    </source>
</reference>
<evidence type="ECO:0000256" key="2">
    <source>
        <dbReference type="ARBA" id="ARBA00023125"/>
    </source>
</evidence>
<dbReference type="Pfam" id="PF13377">
    <property type="entry name" value="Peripla_BP_3"/>
    <property type="match status" value="1"/>
</dbReference>
<dbReference type="RefSeq" id="WP_090094478.1">
    <property type="nucleotide sequence ID" value="NZ_FOMG01000054.1"/>
</dbReference>
<accession>A0A1I1SR45</accession>
<dbReference type="PROSITE" id="PS50932">
    <property type="entry name" value="HTH_LACI_2"/>
    <property type="match status" value="1"/>
</dbReference>
<dbReference type="InterPro" id="IPR028082">
    <property type="entry name" value="Peripla_BP_I"/>
</dbReference>
<dbReference type="OrthoDB" id="369222at2"/>
<dbReference type="EMBL" id="FOMG01000054">
    <property type="protein sequence ID" value="SFD47198.1"/>
    <property type="molecule type" value="Genomic_DNA"/>
</dbReference>
<dbReference type="Gene3D" id="1.10.260.40">
    <property type="entry name" value="lambda repressor-like DNA-binding domains"/>
    <property type="match status" value="1"/>
</dbReference>
<dbReference type="AlphaFoldDB" id="A0A1I1SR45"/>
<dbReference type="PANTHER" id="PTHR30146">
    <property type="entry name" value="LACI-RELATED TRANSCRIPTIONAL REPRESSOR"/>
    <property type="match status" value="1"/>
</dbReference>
<sequence length="332" mass="37311">MKKVTIMDIAKKVNVSKTTVSMVLNNKEINVSDETRKKIFKSAKEMNYIPNTIARSLSTNKTNTIGIILPDIENPFFAMMAKTIEDTAEKLNYNVILCNSYNNTAKEEKYVKLLISKLVDGVIFAAGGKSEHNLNILTSNKVPFVLVDRYVESINEYSGVFCSNEQGIKLGVDYLYSKNKRKIAFVTGHKDLKIGEIRYNAYKKIAEELGVYDEELIIRDDFTIEGGMNSTKKLLALNKKIDAIFYSSDVMALGGFKVLIREGYRVPKDISILGYDNINISYILEPELTTISQPIYEMGQSACELLVNMINGTTENLTISLNPTLIERDTVS</sequence>
<dbReference type="Gene3D" id="3.40.50.2300">
    <property type="match status" value="2"/>
</dbReference>
<dbReference type="GO" id="GO:0000976">
    <property type="term" value="F:transcription cis-regulatory region binding"/>
    <property type="evidence" value="ECO:0007669"/>
    <property type="project" value="TreeGrafter"/>
</dbReference>
<dbReference type="SUPFAM" id="SSF53822">
    <property type="entry name" value="Periplasmic binding protein-like I"/>
    <property type="match status" value="1"/>
</dbReference>
<dbReference type="SMART" id="SM00354">
    <property type="entry name" value="HTH_LACI"/>
    <property type="match status" value="1"/>
</dbReference>
<dbReference type="InterPro" id="IPR046335">
    <property type="entry name" value="LacI/GalR-like_sensor"/>
</dbReference>
<protein>
    <submittedName>
        <fullName evidence="5">LacI family transcriptional regulator</fullName>
    </submittedName>
</protein>
<evidence type="ECO:0000256" key="3">
    <source>
        <dbReference type="ARBA" id="ARBA00023163"/>
    </source>
</evidence>
<organism evidence="5 6">
    <name type="scientific">Clostridium uliginosum</name>
    <dbReference type="NCBI Taxonomy" id="119641"/>
    <lineage>
        <taxon>Bacteria</taxon>
        <taxon>Bacillati</taxon>
        <taxon>Bacillota</taxon>
        <taxon>Clostridia</taxon>
        <taxon>Eubacteriales</taxon>
        <taxon>Clostridiaceae</taxon>
        <taxon>Clostridium</taxon>
    </lineage>
</organism>
<dbReference type="InterPro" id="IPR000843">
    <property type="entry name" value="HTH_LacI"/>
</dbReference>
<feature type="domain" description="HTH lacI-type" evidence="4">
    <location>
        <begin position="4"/>
        <end position="59"/>
    </location>
</feature>
<gene>
    <name evidence="5" type="ORF">SAMN05421842_1548</name>
</gene>
<dbReference type="Proteomes" id="UP000199263">
    <property type="component" value="Unassembled WGS sequence"/>
</dbReference>
<dbReference type="InterPro" id="IPR010982">
    <property type="entry name" value="Lambda_DNA-bd_dom_sf"/>
</dbReference>
<evidence type="ECO:0000256" key="1">
    <source>
        <dbReference type="ARBA" id="ARBA00023015"/>
    </source>
</evidence>
<dbReference type="PANTHER" id="PTHR30146:SF109">
    <property type="entry name" value="HTH-TYPE TRANSCRIPTIONAL REGULATOR GALS"/>
    <property type="match status" value="1"/>
</dbReference>
<dbReference type="CDD" id="cd01392">
    <property type="entry name" value="HTH_LacI"/>
    <property type="match status" value="1"/>
</dbReference>
<dbReference type="STRING" id="119641.SAMN05421842_1548"/>
<dbReference type="Pfam" id="PF00356">
    <property type="entry name" value="LacI"/>
    <property type="match status" value="1"/>
</dbReference>
<evidence type="ECO:0000259" key="4">
    <source>
        <dbReference type="PROSITE" id="PS50932"/>
    </source>
</evidence>
<evidence type="ECO:0000313" key="6">
    <source>
        <dbReference type="Proteomes" id="UP000199263"/>
    </source>
</evidence>